<evidence type="ECO:0000313" key="13">
    <source>
        <dbReference type="EMBL" id="TWU09326.1"/>
    </source>
</evidence>
<dbReference type="AlphaFoldDB" id="A0A5C6BDH7"/>
<dbReference type="SMART" id="SM01003">
    <property type="entry name" value="AlaDh_PNT_N"/>
    <property type="match status" value="1"/>
</dbReference>
<dbReference type="GO" id="GO:0016491">
    <property type="term" value="F:oxidoreductase activity"/>
    <property type="evidence" value="ECO:0007669"/>
    <property type="project" value="UniProtKB-KW"/>
</dbReference>
<dbReference type="InterPro" id="IPR036291">
    <property type="entry name" value="NAD(P)-bd_dom_sf"/>
</dbReference>
<keyword evidence="4" id="KW-0521">NADP</keyword>
<dbReference type="NCBIfam" id="NF006942">
    <property type="entry name" value="PRK09424.1"/>
    <property type="match status" value="1"/>
</dbReference>
<evidence type="ECO:0000256" key="10">
    <source>
        <dbReference type="ARBA" id="ARBA00084087"/>
    </source>
</evidence>
<sequence>MLAQGSGLTVGAVRESFPGEQRVAIVPAAVKTFAKSGLQTVVEAGAGQAAGYTDEQYAAQDASVEQDRAAVFAAADVLLQIRGGGGNPEFLDADLELLRPGQVLIGAYDPLSDPESIVRLAERGVSCFALEFLPRITRAQSMDILSSMATIAGYKAGLLAAAALPRMFPMMMTAAGTITPARVLIIGAGVAGLQAIATTRRLGAVVSGYDLRPAVREEVESLGAQFVELPLESGEAAESGGYAREKDEEFYRKQQELMHRVVAESDVVISTAVVPGAKAPVLITPEMVEAMAAGSVIVDLAAERGGNCALTTPGETITHGGVTIIGETNLPSMIPYHASQMFANNVASFLQALLNEEGQLEINLEDEVIRETLVCRDGQVTHPRMRERLGLAPLESK</sequence>
<evidence type="ECO:0000259" key="11">
    <source>
        <dbReference type="SMART" id="SM01002"/>
    </source>
</evidence>
<dbReference type="EMBL" id="SJPP01000002">
    <property type="protein sequence ID" value="TWU09326.1"/>
    <property type="molecule type" value="Genomic_DNA"/>
</dbReference>
<dbReference type="InterPro" id="IPR007886">
    <property type="entry name" value="AlaDH/PNT_N"/>
</dbReference>
<dbReference type="CDD" id="cd05304">
    <property type="entry name" value="Rubrum_tdh"/>
    <property type="match status" value="1"/>
</dbReference>
<dbReference type="PANTHER" id="PTHR10160:SF19">
    <property type="entry name" value="PROTON-TRANSLOCATING NAD(P)(+) TRANSHYDROGENASE"/>
    <property type="match status" value="1"/>
</dbReference>
<comment type="caution">
    <text evidence="13">The sequence shown here is derived from an EMBL/GenBank/DDBJ whole genome shotgun (WGS) entry which is preliminary data.</text>
</comment>
<dbReference type="Gene3D" id="3.40.50.720">
    <property type="entry name" value="NAD(P)-binding Rossmann-like Domain"/>
    <property type="match status" value="2"/>
</dbReference>
<name>A0A5C6BDH7_9PLAN</name>
<keyword evidence="5" id="KW-1278">Translocase</keyword>
<dbReference type="InterPro" id="IPR007698">
    <property type="entry name" value="AlaDH/PNT_NAD(H)-bd"/>
</dbReference>
<evidence type="ECO:0000256" key="5">
    <source>
        <dbReference type="ARBA" id="ARBA00022967"/>
    </source>
</evidence>
<keyword evidence="14" id="KW-1185">Reference proteome</keyword>
<dbReference type="SUPFAM" id="SSF51735">
    <property type="entry name" value="NAD(P)-binding Rossmann-fold domains"/>
    <property type="match status" value="1"/>
</dbReference>
<dbReference type="EC" id="7.1.1.1" evidence="2"/>
<comment type="function">
    <text evidence="1">The transhydrogenation between NADH and NADP is coupled to respiration and ATP hydrolysis and functions as a proton pump across the membrane.</text>
</comment>
<dbReference type="OrthoDB" id="9804592at2"/>
<evidence type="ECO:0000256" key="7">
    <source>
        <dbReference type="ARBA" id="ARBA00048202"/>
    </source>
</evidence>
<accession>A0A5C6BDH7</accession>
<feature type="domain" description="Alanine dehydrogenase/pyridine nucleotide transhydrogenase NAD(H)-binding" evidence="11">
    <location>
        <begin position="161"/>
        <end position="326"/>
    </location>
</feature>
<evidence type="ECO:0000256" key="9">
    <source>
        <dbReference type="ARBA" id="ARBA00076996"/>
    </source>
</evidence>
<protein>
    <recommendedName>
        <fullName evidence="8">NAD(P) transhydrogenase subunit alpha part 1</fullName>
        <ecNumber evidence="2">7.1.1.1</ecNumber>
    </recommendedName>
    <alternativeName>
        <fullName evidence="10">Nicotinamide nucleotide transhydrogenase subunit alpha 1</fullName>
    </alternativeName>
    <alternativeName>
        <fullName evidence="9">Pyridine nucleotide transhydrogenase subunit alpha 1</fullName>
    </alternativeName>
</protein>
<dbReference type="FunFam" id="3.40.50.720:FF:000188">
    <property type="entry name" value="NAD(P) transhydrogenase alpha subunit 1"/>
    <property type="match status" value="1"/>
</dbReference>
<dbReference type="SUPFAM" id="SSF52283">
    <property type="entry name" value="Formate/glycerate dehydrogenase catalytic domain-like"/>
    <property type="match status" value="1"/>
</dbReference>
<feature type="domain" description="Alanine dehydrogenase/pyridine nucleotide transhydrogenase N-terminal" evidence="12">
    <location>
        <begin position="11"/>
        <end position="152"/>
    </location>
</feature>
<evidence type="ECO:0000256" key="6">
    <source>
        <dbReference type="ARBA" id="ARBA00023027"/>
    </source>
</evidence>
<keyword evidence="13" id="KW-0560">Oxidoreductase</keyword>
<evidence type="ECO:0000313" key="14">
    <source>
        <dbReference type="Proteomes" id="UP000320735"/>
    </source>
</evidence>
<dbReference type="SMART" id="SM01002">
    <property type="entry name" value="AlaDh_PNT_C"/>
    <property type="match status" value="1"/>
</dbReference>
<proteinExistence type="predicted"/>
<dbReference type="Proteomes" id="UP000320735">
    <property type="component" value="Unassembled WGS sequence"/>
</dbReference>
<organism evidence="13 14">
    <name type="scientific">Symmachiella macrocystis</name>
    <dbReference type="NCBI Taxonomy" id="2527985"/>
    <lineage>
        <taxon>Bacteria</taxon>
        <taxon>Pseudomonadati</taxon>
        <taxon>Planctomycetota</taxon>
        <taxon>Planctomycetia</taxon>
        <taxon>Planctomycetales</taxon>
        <taxon>Planctomycetaceae</taxon>
        <taxon>Symmachiella</taxon>
    </lineage>
</organism>
<dbReference type="Pfam" id="PF01262">
    <property type="entry name" value="AlaDh_PNT_C"/>
    <property type="match status" value="1"/>
</dbReference>
<dbReference type="RefSeq" id="WP_146373039.1">
    <property type="nucleotide sequence ID" value="NZ_SJPP01000002.1"/>
</dbReference>
<keyword evidence="6" id="KW-0520">NAD</keyword>
<gene>
    <name evidence="13" type="primary">pntAA</name>
    <name evidence="13" type="ORF">CA54_45670</name>
</gene>
<evidence type="ECO:0000256" key="1">
    <source>
        <dbReference type="ARBA" id="ARBA00003943"/>
    </source>
</evidence>
<evidence type="ECO:0000256" key="8">
    <source>
        <dbReference type="ARBA" id="ARBA00071353"/>
    </source>
</evidence>
<keyword evidence="3" id="KW-0547">Nucleotide-binding</keyword>
<dbReference type="Pfam" id="PF05222">
    <property type="entry name" value="AlaDh_PNT_N"/>
    <property type="match status" value="1"/>
</dbReference>
<evidence type="ECO:0000256" key="2">
    <source>
        <dbReference type="ARBA" id="ARBA00012943"/>
    </source>
</evidence>
<evidence type="ECO:0000256" key="3">
    <source>
        <dbReference type="ARBA" id="ARBA00022741"/>
    </source>
</evidence>
<dbReference type="GO" id="GO:0008750">
    <property type="term" value="F:proton-translocating NAD(P)+ transhydrogenase activity"/>
    <property type="evidence" value="ECO:0007669"/>
    <property type="project" value="UniProtKB-EC"/>
</dbReference>
<dbReference type="GO" id="GO:0005886">
    <property type="term" value="C:plasma membrane"/>
    <property type="evidence" value="ECO:0007669"/>
    <property type="project" value="TreeGrafter"/>
</dbReference>
<dbReference type="GO" id="GO:0006740">
    <property type="term" value="P:NADPH regeneration"/>
    <property type="evidence" value="ECO:0007669"/>
    <property type="project" value="TreeGrafter"/>
</dbReference>
<dbReference type="PANTHER" id="PTHR10160">
    <property type="entry name" value="NAD(P) TRANSHYDROGENASE"/>
    <property type="match status" value="1"/>
</dbReference>
<reference evidence="13 14" key="1">
    <citation type="submission" date="2019-02" db="EMBL/GenBank/DDBJ databases">
        <title>Deep-cultivation of Planctomycetes and their phenomic and genomic characterization uncovers novel biology.</title>
        <authorList>
            <person name="Wiegand S."/>
            <person name="Jogler M."/>
            <person name="Boedeker C."/>
            <person name="Pinto D."/>
            <person name="Vollmers J."/>
            <person name="Rivas-Marin E."/>
            <person name="Kohn T."/>
            <person name="Peeters S.H."/>
            <person name="Heuer A."/>
            <person name="Rast P."/>
            <person name="Oberbeckmann S."/>
            <person name="Bunk B."/>
            <person name="Jeske O."/>
            <person name="Meyerdierks A."/>
            <person name="Storesund J.E."/>
            <person name="Kallscheuer N."/>
            <person name="Luecker S."/>
            <person name="Lage O.M."/>
            <person name="Pohl T."/>
            <person name="Merkel B.J."/>
            <person name="Hornburger P."/>
            <person name="Mueller R.-W."/>
            <person name="Bruemmer F."/>
            <person name="Labrenz M."/>
            <person name="Spormann A.M."/>
            <person name="Op Den Camp H."/>
            <person name="Overmann J."/>
            <person name="Amann R."/>
            <person name="Jetten M.S.M."/>
            <person name="Mascher T."/>
            <person name="Medema M.H."/>
            <person name="Devos D.P."/>
            <person name="Kaster A.-K."/>
            <person name="Ovreas L."/>
            <person name="Rohde M."/>
            <person name="Galperin M.Y."/>
            <person name="Jogler C."/>
        </authorList>
    </citation>
    <scope>NUCLEOTIDE SEQUENCE [LARGE SCALE GENOMIC DNA]</scope>
    <source>
        <strain evidence="13 14">CA54</strain>
    </source>
</reference>
<evidence type="ECO:0000259" key="12">
    <source>
        <dbReference type="SMART" id="SM01003"/>
    </source>
</evidence>
<evidence type="ECO:0000256" key="4">
    <source>
        <dbReference type="ARBA" id="ARBA00022857"/>
    </source>
</evidence>
<comment type="catalytic activity">
    <reaction evidence="7">
        <text>NAD(+) + NADPH + H(+)(in) = NADH + NADP(+) + H(+)(out)</text>
        <dbReference type="Rhea" id="RHEA:47992"/>
        <dbReference type="ChEBI" id="CHEBI:15378"/>
        <dbReference type="ChEBI" id="CHEBI:57540"/>
        <dbReference type="ChEBI" id="CHEBI:57783"/>
        <dbReference type="ChEBI" id="CHEBI:57945"/>
        <dbReference type="ChEBI" id="CHEBI:58349"/>
        <dbReference type="EC" id="7.1.1.1"/>
    </reaction>
</comment>
<dbReference type="GO" id="GO:0050661">
    <property type="term" value="F:NADP binding"/>
    <property type="evidence" value="ECO:0007669"/>
    <property type="project" value="TreeGrafter"/>
</dbReference>